<dbReference type="PROSITE" id="PS00893">
    <property type="entry name" value="NUDIX_BOX"/>
    <property type="match status" value="1"/>
</dbReference>
<sequence>MLTEDLRAAAEAQGIQKFVVGAVIHDDDQVLLVTRSLEDDFLPGLEEVPSGGVDAGESLQQALERELEEEVGFAPATIDRGFLAEFDYRSRSGRMTRQFTVSVPLAGRAVKLSEEHTSSRWIQAREVDSSRATPETQQVLRRWFRWHAS</sequence>
<dbReference type="InterPro" id="IPR000086">
    <property type="entry name" value="NUDIX_hydrolase_dom"/>
</dbReference>
<evidence type="ECO:0000256" key="1">
    <source>
        <dbReference type="ARBA" id="ARBA00022801"/>
    </source>
</evidence>
<dbReference type="RefSeq" id="WP_310536388.1">
    <property type="nucleotide sequence ID" value="NZ_BAAAOC010000093.1"/>
</dbReference>
<dbReference type="PROSITE" id="PS51462">
    <property type="entry name" value="NUDIX"/>
    <property type="match status" value="1"/>
</dbReference>
<gene>
    <name evidence="3" type="ORF">RH857_02435</name>
</gene>
<dbReference type="Pfam" id="PF00293">
    <property type="entry name" value="NUDIX"/>
    <property type="match status" value="1"/>
</dbReference>
<keyword evidence="4" id="KW-1185">Reference proteome</keyword>
<dbReference type="InterPro" id="IPR015797">
    <property type="entry name" value="NUDIX_hydrolase-like_dom_sf"/>
</dbReference>
<evidence type="ECO:0000313" key="3">
    <source>
        <dbReference type="EMBL" id="MDR5711000.1"/>
    </source>
</evidence>
<dbReference type="InterPro" id="IPR020084">
    <property type="entry name" value="NUDIX_hydrolase_CS"/>
</dbReference>
<evidence type="ECO:0000259" key="2">
    <source>
        <dbReference type="PROSITE" id="PS51462"/>
    </source>
</evidence>
<proteinExistence type="predicted"/>
<protein>
    <submittedName>
        <fullName evidence="3">NUDIX domain-containing protein</fullName>
    </submittedName>
</protein>
<dbReference type="Gene3D" id="3.90.79.10">
    <property type="entry name" value="Nucleoside Triphosphate Pyrophosphohydrolase"/>
    <property type="match status" value="1"/>
</dbReference>
<dbReference type="SUPFAM" id="SSF55811">
    <property type="entry name" value="Nudix"/>
    <property type="match status" value="1"/>
</dbReference>
<accession>A0ABU1FQT6</accession>
<feature type="domain" description="Nudix hydrolase" evidence="2">
    <location>
        <begin position="15"/>
        <end position="145"/>
    </location>
</feature>
<organism evidence="3 4">
    <name type="scientific">Nesterenkonia flava</name>
    <dbReference type="NCBI Taxonomy" id="469799"/>
    <lineage>
        <taxon>Bacteria</taxon>
        <taxon>Bacillati</taxon>
        <taxon>Actinomycetota</taxon>
        <taxon>Actinomycetes</taxon>
        <taxon>Micrococcales</taxon>
        <taxon>Micrococcaceae</taxon>
        <taxon>Nesterenkonia</taxon>
    </lineage>
</organism>
<dbReference type="EMBL" id="JAVKGT010000004">
    <property type="protein sequence ID" value="MDR5711000.1"/>
    <property type="molecule type" value="Genomic_DNA"/>
</dbReference>
<dbReference type="Proteomes" id="UP001260872">
    <property type="component" value="Unassembled WGS sequence"/>
</dbReference>
<reference evidence="4" key="1">
    <citation type="submission" date="2023-07" db="EMBL/GenBank/DDBJ databases">
        <title>Description of three actinobacteria isolated from air of manufacturing shop in a pharmaceutical factory.</title>
        <authorList>
            <person name="Zhang D.-F."/>
        </authorList>
    </citation>
    <scope>NUCLEOTIDE SEQUENCE [LARGE SCALE GENOMIC DNA]</scope>
    <source>
        <strain evidence="4">CCTCC AB 207010</strain>
    </source>
</reference>
<evidence type="ECO:0000313" key="4">
    <source>
        <dbReference type="Proteomes" id="UP001260872"/>
    </source>
</evidence>
<comment type="caution">
    <text evidence="3">The sequence shown here is derived from an EMBL/GenBank/DDBJ whole genome shotgun (WGS) entry which is preliminary data.</text>
</comment>
<dbReference type="PANTHER" id="PTHR21340:SF0">
    <property type="entry name" value="BIS(5'-NUCLEOSYL)-TETRAPHOSPHATASE [ASYMMETRICAL]"/>
    <property type="match status" value="1"/>
</dbReference>
<keyword evidence="1" id="KW-0378">Hydrolase</keyword>
<dbReference type="InterPro" id="IPR051325">
    <property type="entry name" value="Nudix_hydrolase_domain"/>
</dbReference>
<name>A0ABU1FQT6_9MICC</name>
<dbReference type="PANTHER" id="PTHR21340">
    <property type="entry name" value="DIADENOSINE 5,5-P1,P4-TETRAPHOSPHATE PYROPHOSPHOHYDROLASE MUTT"/>
    <property type="match status" value="1"/>
</dbReference>